<organism evidence="2 3">
    <name type="scientific">Nannocystis punicea</name>
    <dbReference type="NCBI Taxonomy" id="2995304"/>
    <lineage>
        <taxon>Bacteria</taxon>
        <taxon>Pseudomonadati</taxon>
        <taxon>Myxococcota</taxon>
        <taxon>Polyangia</taxon>
        <taxon>Nannocystales</taxon>
        <taxon>Nannocystaceae</taxon>
        <taxon>Nannocystis</taxon>
    </lineage>
</organism>
<accession>A0ABY7HGQ1</accession>
<dbReference type="EMBL" id="CP114040">
    <property type="protein sequence ID" value="WAS98164.1"/>
    <property type="molecule type" value="Genomic_DNA"/>
</dbReference>
<sequence>MMRALDGAAALSILAACPDSGSGMGPHTTTTTTEASTTTTEASTTGGEAEALTVHGVIKGRELTEPVKVVVLWWVETEEGDGLYKFGDGAVDGMDFSLTLPAPLPAGATLGGELGVGLVALVPATLELPDGLVMDDIEEQLVGAAGEELLVWRTAGPMTLIGPDWVEAFPPGYSCSDCVQAMDVGSFDSFDSLAVGPCDDLTLYVPFDAVAPFCEWS</sequence>
<reference evidence="2" key="1">
    <citation type="submission" date="2022-11" db="EMBL/GenBank/DDBJ databases">
        <title>Minimal conservation of predation-associated metabolite biosynthetic gene clusters underscores biosynthetic potential of Myxococcota including descriptions for ten novel species: Archangium lansinium sp. nov., Myxococcus landrumus sp. nov., Nannocystis bai.</title>
        <authorList>
            <person name="Ahearne A."/>
            <person name="Stevens C."/>
            <person name="Dowd S."/>
        </authorList>
    </citation>
    <scope>NUCLEOTIDE SEQUENCE</scope>
    <source>
        <strain evidence="2">Fl3</strain>
    </source>
</reference>
<evidence type="ECO:0000313" key="3">
    <source>
        <dbReference type="Proteomes" id="UP001164459"/>
    </source>
</evidence>
<dbReference type="Proteomes" id="UP001164459">
    <property type="component" value="Chromosome"/>
</dbReference>
<keyword evidence="3" id="KW-1185">Reference proteome</keyword>
<gene>
    <name evidence="2" type="ORF">O0S08_18650</name>
</gene>
<proteinExistence type="predicted"/>
<evidence type="ECO:0000256" key="1">
    <source>
        <dbReference type="SAM" id="MobiDB-lite"/>
    </source>
</evidence>
<feature type="compositionally biased region" description="Low complexity" evidence="1">
    <location>
        <begin position="28"/>
        <end position="47"/>
    </location>
</feature>
<protein>
    <recommendedName>
        <fullName evidence="4">Lipoprotein</fullName>
    </recommendedName>
</protein>
<name>A0ABY7HGQ1_9BACT</name>
<dbReference type="PROSITE" id="PS51257">
    <property type="entry name" value="PROKAR_LIPOPROTEIN"/>
    <property type="match status" value="1"/>
</dbReference>
<evidence type="ECO:0000313" key="2">
    <source>
        <dbReference type="EMBL" id="WAS98164.1"/>
    </source>
</evidence>
<evidence type="ECO:0008006" key="4">
    <source>
        <dbReference type="Google" id="ProtNLM"/>
    </source>
</evidence>
<dbReference type="RefSeq" id="WP_269040531.1">
    <property type="nucleotide sequence ID" value="NZ_CP114040.1"/>
</dbReference>
<feature type="region of interest" description="Disordered" evidence="1">
    <location>
        <begin position="19"/>
        <end position="47"/>
    </location>
</feature>